<dbReference type="PROSITE" id="PS50994">
    <property type="entry name" value="INTEGRASE"/>
    <property type="match status" value="1"/>
</dbReference>
<dbReference type="EMBL" id="CP043311">
    <property type="protein sequence ID" value="QEY65712.1"/>
    <property type="molecule type" value="Genomic_DNA"/>
</dbReference>
<dbReference type="InterPro" id="IPR036397">
    <property type="entry name" value="RNaseH_sf"/>
</dbReference>
<gene>
    <name evidence="2" type="ORF">FXN65_04470</name>
</gene>
<dbReference type="KEGG" id="plal:FXN65_04470"/>
<dbReference type="GO" id="GO:0003676">
    <property type="term" value="F:nucleic acid binding"/>
    <property type="evidence" value="ECO:0007669"/>
    <property type="project" value="InterPro"/>
</dbReference>
<dbReference type="PANTHER" id="PTHR46889:SF4">
    <property type="entry name" value="TRANSPOSASE INSO FOR INSERTION SEQUENCE ELEMENT IS911B-RELATED"/>
    <property type="match status" value="1"/>
</dbReference>
<dbReference type="SUPFAM" id="SSF53098">
    <property type="entry name" value="Ribonuclease H-like"/>
    <property type="match status" value="1"/>
</dbReference>
<proteinExistence type="predicted"/>
<dbReference type="InterPro" id="IPR001584">
    <property type="entry name" value="Integrase_cat-core"/>
</dbReference>
<dbReference type="GO" id="GO:0015074">
    <property type="term" value="P:DNA integration"/>
    <property type="evidence" value="ECO:0007669"/>
    <property type="project" value="InterPro"/>
</dbReference>
<dbReference type="InterPro" id="IPR012337">
    <property type="entry name" value="RNaseH-like_sf"/>
</dbReference>
<keyword evidence="3" id="KW-1185">Reference proteome</keyword>
<dbReference type="Gene3D" id="3.30.420.10">
    <property type="entry name" value="Ribonuclease H-like superfamily/Ribonuclease H"/>
    <property type="match status" value="1"/>
</dbReference>
<dbReference type="Pfam" id="PF13333">
    <property type="entry name" value="rve_2"/>
    <property type="match status" value="1"/>
</dbReference>
<feature type="domain" description="Integrase catalytic" evidence="1">
    <location>
        <begin position="1"/>
        <end position="96"/>
    </location>
</feature>
<dbReference type="PANTHER" id="PTHR46889">
    <property type="entry name" value="TRANSPOSASE INSF FOR INSERTION SEQUENCE IS3B-RELATED"/>
    <property type="match status" value="1"/>
</dbReference>
<dbReference type="Proteomes" id="UP000327179">
    <property type="component" value="Chromosome"/>
</dbReference>
<accession>A0A5J6QVE6</accession>
<dbReference type="AlphaFoldDB" id="A0A5J6QVE6"/>
<evidence type="ECO:0000259" key="1">
    <source>
        <dbReference type="PROSITE" id="PS50994"/>
    </source>
</evidence>
<dbReference type="InterPro" id="IPR050900">
    <property type="entry name" value="Transposase_IS3/IS150/IS904"/>
</dbReference>
<organism evidence="2 3">
    <name type="scientific">Metapseudomonas lalkuanensis</name>
    <dbReference type="NCBI Taxonomy" id="2604832"/>
    <lineage>
        <taxon>Bacteria</taxon>
        <taxon>Pseudomonadati</taxon>
        <taxon>Pseudomonadota</taxon>
        <taxon>Gammaproteobacteria</taxon>
        <taxon>Pseudomonadales</taxon>
        <taxon>Pseudomonadaceae</taxon>
        <taxon>Metapseudomonas</taxon>
    </lineage>
</organism>
<evidence type="ECO:0000313" key="3">
    <source>
        <dbReference type="Proteomes" id="UP000327179"/>
    </source>
</evidence>
<reference evidence="2 3" key="1">
    <citation type="submission" date="2019-08" db="EMBL/GenBank/DDBJ databases">
        <title>Whole-genome Sequencing of e-waste polymer degrading bacterium Pseudomonas sp. strain PE08.</title>
        <authorList>
            <person name="Kirdat K."/>
            <person name="Debbarma P."/>
            <person name="Narawade N."/>
            <person name="Suyal D."/>
            <person name="Thorat V."/>
            <person name="Shouche Y."/>
            <person name="Goel R."/>
            <person name="Yadav A."/>
        </authorList>
    </citation>
    <scope>NUCLEOTIDE SEQUENCE [LARGE SCALE GENOMIC DNA]</scope>
    <source>
        <strain evidence="2 3">PE08</strain>
    </source>
</reference>
<sequence length="100" mass="11976">MLHSDRGGQYCAYDYRALLRRHRIVPSYSRRGNCCDNAAMESFFRSLKAERVCLTRYATYQEAKTDLFDYIRFYNHRRHHSTLCYLSPMEFERRNASSSS</sequence>
<name>A0A5J6QVE6_9GAMM</name>
<protein>
    <submittedName>
        <fullName evidence="2">Transposase</fullName>
    </submittedName>
</protein>
<evidence type="ECO:0000313" key="2">
    <source>
        <dbReference type="EMBL" id="QEY65712.1"/>
    </source>
</evidence>